<organism evidence="3 4">
    <name type="scientific">Arthrobacter cryoconiti</name>
    <dbReference type="NCBI Taxonomy" id="748907"/>
    <lineage>
        <taxon>Bacteria</taxon>
        <taxon>Bacillati</taxon>
        <taxon>Actinomycetota</taxon>
        <taxon>Actinomycetes</taxon>
        <taxon>Micrococcales</taxon>
        <taxon>Micrococcaceae</taxon>
        <taxon>Arthrobacter</taxon>
    </lineage>
</organism>
<feature type="domain" description="Methylated-DNA-[protein]-cysteine S-methyltransferase DNA binding" evidence="2">
    <location>
        <begin position="7"/>
        <end position="62"/>
    </location>
</feature>
<dbReference type="Proteomes" id="UP001595773">
    <property type="component" value="Unassembled WGS sequence"/>
</dbReference>
<gene>
    <name evidence="3" type="ORF">ACFOW9_06605</name>
</gene>
<dbReference type="SUPFAM" id="SSF46767">
    <property type="entry name" value="Methylated DNA-protein cysteine methyltransferase, C-terminal domain"/>
    <property type="match status" value="1"/>
</dbReference>
<dbReference type="InterPro" id="IPR014048">
    <property type="entry name" value="MethylDNA_cys_MeTrfase_DNA-bd"/>
</dbReference>
<dbReference type="Gene3D" id="1.10.10.10">
    <property type="entry name" value="Winged helix-like DNA-binding domain superfamily/Winged helix DNA-binding domain"/>
    <property type="match status" value="1"/>
</dbReference>
<dbReference type="Pfam" id="PF01035">
    <property type="entry name" value="DNA_binding_1"/>
    <property type="match status" value="1"/>
</dbReference>
<dbReference type="InterPro" id="IPR052520">
    <property type="entry name" value="ATL_DNA_repair"/>
</dbReference>
<evidence type="ECO:0000313" key="4">
    <source>
        <dbReference type="Proteomes" id="UP001595773"/>
    </source>
</evidence>
<dbReference type="RefSeq" id="WP_230067292.1">
    <property type="nucleotide sequence ID" value="NZ_BAABLL010000003.1"/>
</dbReference>
<dbReference type="CDD" id="cd06445">
    <property type="entry name" value="ATase"/>
    <property type="match status" value="1"/>
</dbReference>
<dbReference type="InterPro" id="IPR036217">
    <property type="entry name" value="MethylDNA_cys_MeTrfase_DNAb"/>
</dbReference>
<accession>A0ABV8QZZ9</accession>
<dbReference type="InterPro" id="IPR036388">
    <property type="entry name" value="WH-like_DNA-bd_sf"/>
</dbReference>
<dbReference type="EMBL" id="JBHSCQ010000006">
    <property type="protein sequence ID" value="MFC4265268.1"/>
    <property type="molecule type" value="Genomic_DNA"/>
</dbReference>
<keyword evidence="4" id="KW-1185">Reference proteome</keyword>
<evidence type="ECO:0000259" key="2">
    <source>
        <dbReference type="Pfam" id="PF01035"/>
    </source>
</evidence>
<evidence type="ECO:0000256" key="1">
    <source>
        <dbReference type="ARBA" id="ARBA00022763"/>
    </source>
</evidence>
<dbReference type="PANTHER" id="PTHR42942:SF1">
    <property type="entry name" value="ALKYLTRANSFERASE-LIKE PROTEIN 1"/>
    <property type="match status" value="1"/>
</dbReference>
<name>A0ABV8QZZ9_9MICC</name>
<proteinExistence type="predicted"/>
<comment type="caution">
    <text evidence="3">The sequence shown here is derived from an EMBL/GenBank/DDBJ whole genome shotgun (WGS) entry which is preliminary data.</text>
</comment>
<protein>
    <submittedName>
        <fullName evidence="3">MGMT family protein</fullName>
    </submittedName>
</protein>
<reference evidence="4" key="1">
    <citation type="journal article" date="2019" name="Int. J. Syst. Evol. Microbiol.">
        <title>The Global Catalogue of Microorganisms (GCM) 10K type strain sequencing project: providing services to taxonomists for standard genome sequencing and annotation.</title>
        <authorList>
            <consortium name="The Broad Institute Genomics Platform"/>
            <consortium name="The Broad Institute Genome Sequencing Center for Infectious Disease"/>
            <person name="Wu L."/>
            <person name="Ma J."/>
        </authorList>
    </citation>
    <scope>NUCLEOTIDE SEQUENCE [LARGE SCALE GENOMIC DNA]</scope>
    <source>
        <strain evidence="4">CGMCC 1.10698</strain>
    </source>
</reference>
<keyword evidence="1" id="KW-0227">DNA damage</keyword>
<dbReference type="PANTHER" id="PTHR42942">
    <property type="entry name" value="6-O-METHYLGUANINE DNA METHYLTRANSFERASE"/>
    <property type="match status" value="1"/>
</dbReference>
<sequence>MRAEYVEAVLDVVELIPAGHVVSYGDIAVLLESGGPRQVGSVMSHHGSAVTWWRVIQASGKPPLCHDATALMHYREEGTALRGDTSGEHPSWRVAMSSARWNPADTDFDAIDAIAARLHCAVEDATETISAEKMSEPRGGLRS</sequence>
<evidence type="ECO:0000313" key="3">
    <source>
        <dbReference type="EMBL" id="MFC4265268.1"/>
    </source>
</evidence>